<dbReference type="SUPFAM" id="SSF88659">
    <property type="entry name" value="Sigma3 and sigma4 domains of RNA polymerase sigma factors"/>
    <property type="match status" value="1"/>
</dbReference>
<proteinExistence type="inferred from homology"/>
<dbReference type="GO" id="GO:0006352">
    <property type="term" value="P:DNA-templated transcription initiation"/>
    <property type="evidence" value="ECO:0007669"/>
    <property type="project" value="InterPro"/>
</dbReference>
<dbReference type="Gene3D" id="1.10.1740.10">
    <property type="match status" value="1"/>
</dbReference>
<evidence type="ECO:0000259" key="6">
    <source>
        <dbReference type="Pfam" id="PF04542"/>
    </source>
</evidence>
<evidence type="ECO:0000256" key="4">
    <source>
        <dbReference type="ARBA" id="ARBA00023163"/>
    </source>
</evidence>
<dbReference type="SUPFAM" id="SSF88946">
    <property type="entry name" value="Sigma2 domain of RNA polymerase sigma factors"/>
    <property type="match status" value="1"/>
</dbReference>
<gene>
    <name evidence="8" type="ORF">Daura_28605</name>
</gene>
<organism evidence="8 9">
    <name type="scientific">Dactylosporangium aurantiacum</name>
    <dbReference type="NCBI Taxonomy" id="35754"/>
    <lineage>
        <taxon>Bacteria</taxon>
        <taxon>Bacillati</taxon>
        <taxon>Actinomycetota</taxon>
        <taxon>Actinomycetes</taxon>
        <taxon>Micromonosporales</taxon>
        <taxon>Micromonosporaceae</taxon>
        <taxon>Dactylosporangium</taxon>
    </lineage>
</organism>
<feature type="region of interest" description="Disordered" evidence="5">
    <location>
        <begin position="81"/>
        <end position="101"/>
    </location>
</feature>
<dbReference type="InterPro" id="IPR013324">
    <property type="entry name" value="RNA_pol_sigma_r3/r4-like"/>
</dbReference>
<protein>
    <submittedName>
        <fullName evidence="8">RNA polymerase subunit sigma-70</fullName>
    </submittedName>
</protein>
<feature type="domain" description="RNA polymerase sigma-70 region 2" evidence="6">
    <location>
        <begin position="11"/>
        <end position="73"/>
    </location>
</feature>
<dbReference type="InterPro" id="IPR052704">
    <property type="entry name" value="ECF_Sigma-70_Domain"/>
</dbReference>
<comment type="similarity">
    <text evidence="1">Belongs to the sigma-70 factor family. ECF subfamily.</text>
</comment>
<feature type="region of interest" description="Disordered" evidence="5">
    <location>
        <begin position="217"/>
        <end position="236"/>
    </location>
</feature>
<dbReference type="GO" id="GO:0016987">
    <property type="term" value="F:sigma factor activity"/>
    <property type="evidence" value="ECO:0007669"/>
    <property type="project" value="UniProtKB-KW"/>
</dbReference>
<evidence type="ECO:0000256" key="1">
    <source>
        <dbReference type="ARBA" id="ARBA00010641"/>
    </source>
</evidence>
<dbReference type="Gene3D" id="1.10.10.10">
    <property type="entry name" value="Winged helix-like DNA-binding domain superfamily/Winged helix DNA-binding domain"/>
    <property type="match status" value="1"/>
</dbReference>
<sequence length="351" mass="37178">MNDHEMLAQHFQTHRAHLRAVALRILGSADAAEEALHETQLRITHGDGGTAGNVPAWLTNVVTRVCLDTLRARHAATAALTGAGPWPEPWREPSGTVPPAGWREASAQLWDERWDDIREELRADLPDDLAAALPADLPGDPPVELPADLRDGARAAAGGPMAAIAESATLAMLVTLDRLAPAERLAFVLHDLLAVPFEEVAAAIGRTPAQARRLAERARRTVRRGEPAPGEHSRRSQAIQAFLGAARTAGFGDVLDPQVVLRSDRAVAAAGVSTIRGAVEVAGALAGPARSARPALIDGAPGAVWVADGRPTMAFLFTVVGSRIVDIELVADPQRLAAMHVELTDEPDPSR</sequence>
<evidence type="ECO:0000256" key="3">
    <source>
        <dbReference type="ARBA" id="ARBA00023082"/>
    </source>
</evidence>
<dbReference type="InterPro" id="IPR036388">
    <property type="entry name" value="WH-like_DNA-bd_sf"/>
</dbReference>
<evidence type="ECO:0000313" key="9">
    <source>
        <dbReference type="Proteomes" id="UP001058003"/>
    </source>
</evidence>
<accession>A0A9Q9I6W8</accession>
<feature type="domain" description="RNA polymerase sigma factor 70 region 4 type 2" evidence="7">
    <location>
        <begin position="172"/>
        <end position="221"/>
    </location>
</feature>
<dbReference type="Proteomes" id="UP001058003">
    <property type="component" value="Chromosome"/>
</dbReference>
<dbReference type="KEGG" id="daur:Daura_28605"/>
<reference evidence="8" key="1">
    <citation type="submission" date="2021-04" db="EMBL/GenBank/DDBJ databases">
        <title>Dactylosporangium aurantiacum NRRL B-8018 full assembly.</title>
        <authorList>
            <person name="Hartkoorn R.C."/>
            <person name="Beaudoing E."/>
            <person name="Hot D."/>
        </authorList>
    </citation>
    <scope>NUCLEOTIDE SEQUENCE</scope>
    <source>
        <strain evidence="8">NRRL B-8018</strain>
    </source>
</reference>
<dbReference type="EMBL" id="CP073767">
    <property type="protein sequence ID" value="UWZ50774.1"/>
    <property type="molecule type" value="Genomic_DNA"/>
</dbReference>
<evidence type="ECO:0000256" key="2">
    <source>
        <dbReference type="ARBA" id="ARBA00023015"/>
    </source>
</evidence>
<feature type="compositionally biased region" description="Basic and acidic residues" evidence="5">
    <location>
        <begin position="217"/>
        <end position="234"/>
    </location>
</feature>
<dbReference type="InterPro" id="IPR013325">
    <property type="entry name" value="RNA_pol_sigma_r2"/>
</dbReference>
<keyword evidence="3" id="KW-0731">Sigma factor</keyword>
<dbReference type="PANTHER" id="PTHR30173:SF43">
    <property type="entry name" value="ECF RNA POLYMERASE SIGMA FACTOR SIGI-RELATED"/>
    <property type="match status" value="1"/>
</dbReference>
<dbReference type="RefSeq" id="WP_260709465.1">
    <property type="nucleotide sequence ID" value="NZ_CP073767.1"/>
</dbReference>
<keyword evidence="2" id="KW-0805">Transcription regulation</keyword>
<dbReference type="InterPro" id="IPR007627">
    <property type="entry name" value="RNA_pol_sigma70_r2"/>
</dbReference>
<dbReference type="Pfam" id="PF08281">
    <property type="entry name" value="Sigma70_r4_2"/>
    <property type="match status" value="1"/>
</dbReference>
<dbReference type="PANTHER" id="PTHR30173">
    <property type="entry name" value="SIGMA 19 FACTOR"/>
    <property type="match status" value="1"/>
</dbReference>
<keyword evidence="9" id="KW-1185">Reference proteome</keyword>
<dbReference type="Pfam" id="PF04542">
    <property type="entry name" value="Sigma70_r2"/>
    <property type="match status" value="1"/>
</dbReference>
<dbReference type="InterPro" id="IPR013249">
    <property type="entry name" value="RNA_pol_sigma70_r4_t2"/>
</dbReference>
<evidence type="ECO:0000259" key="7">
    <source>
        <dbReference type="Pfam" id="PF08281"/>
    </source>
</evidence>
<keyword evidence="4" id="KW-0804">Transcription</keyword>
<dbReference type="GO" id="GO:0003677">
    <property type="term" value="F:DNA binding"/>
    <property type="evidence" value="ECO:0007669"/>
    <property type="project" value="InterPro"/>
</dbReference>
<name>A0A9Q9I6W8_9ACTN</name>
<evidence type="ECO:0000256" key="5">
    <source>
        <dbReference type="SAM" id="MobiDB-lite"/>
    </source>
</evidence>
<evidence type="ECO:0000313" key="8">
    <source>
        <dbReference type="EMBL" id="UWZ50774.1"/>
    </source>
</evidence>
<dbReference type="AlphaFoldDB" id="A0A9Q9I6W8"/>